<dbReference type="RefSeq" id="XP_044545604.1">
    <property type="nucleotide sequence ID" value="XM_044698566.1"/>
</dbReference>
<organism evidence="2 3">
    <name type="scientific">Naegleria lovaniensis</name>
    <name type="common">Amoeba</name>
    <dbReference type="NCBI Taxonomy" id="51637"/>
    <lineage>
        <taxon>Eukaryota</taxon>
        <taxon>Discoba</taxon>
        <taxon>Heterolobosea</taxon>
        <taxon>Tetramitia</taxon>
        <taxon>Eutetramitia</taxon>
        <taxon>Vahlkampfiidae</taxon>
        <taxon>Naegleria</taxon>
    </lineage>
</organism>
<evidence type="ECO:0000313" key="3">
    <source>
        <dbReference type="Proteomes" id="UP000816034"/>
    </source>
</evidence>
<reference evidence="2 3" key="1">
    <citation type="journal article" date="2018" name="BMC Genomics">
        <title>The genome of Naegleria lovaniensis, the basis for a comparative approach to unravel pathogenicity factors of the human pathogenic amoeba N. fowleri.</title>
        <authorList>
            <person name="Liechti N."/>
            <person name="Schurch N."/>
            <person name="Bruggmann R."/>
            <person name="Wittwer M."/>
        </authorList>
    </citation>
    <scope>NUCLEOTIDE SEQUENCE [LARGE SCALE GENOMIC DNA]</scope>
    <source>
        <strain evidence="2 3">ATCC 30569</strain>
    </source>
</reference>
<gene>
    <name evidence="2" type="ORF">C9374_008485</name>
</gene>
<dbReference type="AlphaFoldDB" id="A0AA88KFI5"/>
<keyword evidence="3" id="KW-1185">Reference proteome</keyword>
<feature type="domain" description="DUF4476" evidence="1">
    <location>
        <begin position="332"/>
        <end position="426"/>
    </location>
</feature>
<proteinExistence type="predicted"/>
<protein>
    <recommendedName>
        <fullName evidence="1">DUF4476 domain-containing protein</fullName>
    </recommendedName>
</protein>
<accession>A0AA88KFI5</accession>
<evidence type="ECO:0000313" key="2">
    <source>
        <dbReference type="EMBL" id="KAG2378342.1"/>
    </source>
</evidence>
<dbReference type="Proteomes" id="UP000816034">
    <property type="component" value="Unassembled WGS sequence"/>
</dbReference>
<dbReference type="Pfam" id="PF14771">
    <property type="entry name" value="DUF4476"/>
    <property type="match status" value="1"/>
</dbReference>
<comment type="caution">
    <text evidence="2">The sequence shown here is derived from an EMBL/GenBank/DDBJ whole genome shotgun (WGS) entry which is preliminary data.</text>
</comment>
<dbReference type="GeneID" id="68100939"/>
<dbReference type="EMBL" id="PYSW02000034">
    <property type="protein sequence ID" value="KAG2378342.1"/>
    <property type="molecule type" value="Genomic_DNA"/>
</dbReference>
<sequence>MGNMSPVLAGSWRENSGKIWHCTQNGNHFTWTQEGTGRQANGTIVAVSPSVGASSFSIHITFDGNVHWKLTPSLDGTALTGKSDTFYRVSTGVALAPATIHNLAGVPSQTLNTTPSHTLKAMHVNLMGVTFRENSGKTWIVESQPHTGYVILKNQQDSRRAYTYIVRDVSQNKYTIFIDFQGADTAFRVDTFDINTWPLQNGDCFRAITSIVQPSSNIVTTTTTSTPSFNVSIGSSGISFGVPTHTSTFVQPHTTTTYIPPTSSYVPPPTTYVPPQQQTHVPPPQPFSTGFATVSTMPTYGTSLASSIIQACQQSSFASDKLKAVTTYSKSQISPLSASEIVQVLGYFTFDSDRGKVIAQLKSTNNIAGMDASSAASILRLFSSDSTKVKAVQDLCPYIWDRKQNAEIVVGCLTFNSDKSKARDYLLKN</sequence>
<name>A0AA88KFI5_NAELO</name>
<evidence type="ECO:0000259" key="1">
    <source>
        <dbReference type="Pfam" id="PF14771"/>
    </source>
</evidence>
<dbReference type="InterPro" id="IPR028011">
    <property type="entry name" value="DUF4476"/>
</dbReference>